<feature type="coiled-coil region" evidence="15">
    <location>
        <begin position="381"/>
        <end position="494"/>
    </location>
</feature>
<evidence type="ECO:0000256" key="11">
    <source>
        <dbReference type="ARBA" id="ARBA00023212"/>
    </source>
</evidence>
<dbReference type="GO" id="GO:0008574">
    <property type="term" value="F:plus-end-directed microtubule motor activity"/>
    <property type="evidence" value="ECO:0007669"/>
    <property type="project" value="TreeGrafter"/>
</dbReference>
<proteinExistence type="inferred from homology"/>
<keyword evidence="11" id="KW-0206">Cytoskeleton</keyword>
<dbReference type="Gene3D" id="3.40.850.10">
    <property type="entry name" value="Kinesin motor domain"/>
    <property type="match status" value="1"/>
</dbReference>
<name>A0A835TYS6_9PASS</name>
<evidence type="ECO:0000256" key="1">
    <source>
        <dbReference type="ARBA" id="ARBA00004647"/>
    </source>
</evidence>
<evidence type="ECO:0000313" key="19">
    <source>
        <dbReference type="Proteomes" id="UP000618051"/>
    </source>
</evidence>
<feature type="non-terminal residue" evidence="17">
    <location>
        <position position="1688"/>
    </location>
</feature>
<evidence type="ECO:0000256" key="4">
    <source>
        <dbReference type="ARBA" id="ARBA00022618"/>
    </source>
</evidence>
<evidence type="ECO:0000259" key="16">
    <source>
        <dbReference type="PROSITE" id="PS50067"/>
    </source>
</evidence>
<keyword evidence="2" id="KW-0963">Cytoplasm</keyword>
<dbReference type="GO" id="GO:0005634">
    <property type="term" value="C:nucleus"/>
    <property type="evidence" value="ECO:0007669"/>
    <property type="project" value="TreeGrafter"/>
</dbReference>
<dbReference type="EMBL" id="JADDUC010000052">
    <property type="protein sequence ID" value="KAG0121204.1"/>
    <property type="molecule type" value="Genomic_DNA"/>
</dbReference>
<dbReference type="PANTHER" id="PTHR47970:SF26">
    <property type="entry name" value="KINESIN-LIKE PROTEIN KIF11"/>
    <property type="match status" value="1"/>
</dbReference>
<dbReference type="InterPro" id="IPR027417">
    <property type="entry name" value="P-loop_NTPase"/>
</dbReference>
<dbReference type="GO" id="GO:0072686">
    <property type="term" value="C:mitotic spindle"/>
    <property type="evidence" value="ECO:0007669"/>
    <property type="project" value="TreeGrafter"/>
</dbReference>
<dbReference type="CDD" id="cd01364">
    <property type="entry name" value="KISc_BimC_Eg5"/>
    <property type="match status" value="1"/>
</dbReference>
<reference evidence="17" key="1">
    <citation type="submission" date="2020-10" db="EMBL/GenBank/DDBJ databases">
        <title>Feather gene expression reveals the developmental basis of iridescence in African starlings.</title>
        <authorList>
            <person name="Rubenstein D.R."/>
        </authorList>
    </citation>
    <scope>NUCLEOTIDE SEQUENCE</scope>
    <source>
        <strain evidence="17">SS15</strain>
        <tissue evidence="17">Liver</tissue>
    </source>
</reference>
<evidence type="ECO:0000313" key="17">
    <source>
        <dbReference type="EMBL" id="KAG0121204.1"/>
    </source>
</evidence>
<dbReference type="Proteomes" id="UP000618051">
    <property type="component" value="Unassembled WGS sequence"/>
</dbReference>
<comment type="similarity">
    <text evidence="13">Belongs to the TRAFAC class myosin-kinesin ATPase superfamily. Kinesin family. KIN-5/BimC subfamily.</text>
</comment>
<dbReference type="GO" id="GO:0007018">
    <property type="term" value="P:microtubule-based movement"/>
    <property type="evidence" value="ECO:0007669"/>
    <property type="project" value="InterPro"/>
</dbReference>
<keyword evidence="9 15" id="KW-0175">Coiled coil</keyword>
<reference evidence="18 19" key="2">
    <citation type="journal article" date="2021" name="J. Hered.">
        <title>Feather Gene Expression Elucidates the Developmental Basis of Plumage Iridescence in African Starlings.</title>
        <authorList>
            <person name="Rubenstein D.R."/>
            <person name="Corvelo A."/>
            <person name="MacManes M.D."/>
            <person name="Maia R."/>
            <person name="Narzisi G."/>
            <person name="Rousaki A."/>
            <person name="Vandenabeele P."/>
            <person name="Shawkey M.D."/>
            <person name="Solomon J."/>
        </authorList>
    </citation>
    <scope>NUCLEOTIDE SEQUENCE [LARGE SCALE GENOMIC DNA]</scope>
    <source>
        <strain evidence="18">SS15</strain>
    </source>
</reference>
<dbReference type="SUPFAM" id="SSF52540">
    <property type="entry name" value="P-loop containing nucleoside triphosphate hydrolases"/>
    <property type="match status" value="1"/>
</dbReference>
<dbReference type="GO" id="GO:0051231">
    <property type="term" value="P:spindle elongation"/>
    <property type="evidence" value="ECO:0007669"/>
    <property type="project" value="TreeGrafter"/>
</dbReference>
<protein>
    <recommendedName>
        <fullName evidence="16">Kinesin motor domain-containing protein</fullName>
    </recommendedName>
</protein>
<dbReference type="InterPro" id="IPR019821">
    <property type="entry name" value="Kinesin_motor_CS"/>
</dbReference>
<evidence type="ECO:0000256" key="12">
    <source>
        <dbReference type="ARBA" id="ARBA00023306"/>
    </source>
</evidence>
<dbReference type="PROSITE" id="PS50067">
    <property type="entry name" value="KINESIN_MOTOR_2"/>
    <property type="match status" value="1"/>
</dbReference>
<dbReference type="PROSITE" id="PS00411">
    <property type="entry name" value="KINESIN_MOTOR_1"/>
    <property type="match status" value="1"/>
</dbReference>
<evidence type="ECO:0000256" key="6">
    <source>
        <dbReference type="ARBA" id="ARBA00022741"/>
    </source>
</evidence>
<organism evidence="17">
    <name type="scientific">Lamprotornis superbus</name>
    <dbReference type="NCBI Taxonomy" id="245042"/>
    <lineage>
        <taxon>Eukaryota</taxon>
        <taxon>Metazoa</taxon>
        <taxon>Chordata</taxon>
        <taxon>Craniata</taxon>
        <taxon>Vertebrata</taxon>
        <taxon>Euteleostomi</taxon>
        <taxon>Archelosauria</taxon>
        <taxon>Archosauria</taxon>
        <taxon>Dinosauria</taxon>
        <taxon>Saurischia</taxon>
        <taxon>Theropoda</taxon>
        <taxon>Coelurosauria</taxon>
        <taxon>Aves</taxon>
        <taxon>Neognathae</taxon>
        <taxon>Neoaves</taxon>
        <taxon>Telluraves</taxon>
        <taxon>Australaves</taxon>
        <taxon>Passeriformes</taxon>
        <taxon>Sturnidae</taxon>
        <taxon>Lamprotornis</taxon>
    </lineage>
</organism>
<keyword evidence="10 14" id="KW-0505">Motor protein</keyword>
<evidence type="ECO:0000256" key="13">
    <source>
        <dbReference type="ARBA" id="ARBA00034704"/>
    </source>
</evidence>
<dbReference type="InterPro" id="IPR001752">
    <property type="entry name" value="Kinesin_motor_dom"/>
</dbReference>
<keyword evidence="3" id="KW-0597">Phosphoprotein</keyword>
<dbReference type="OrthoDB" id="3176171at2759"/>
<dbReference type="EMBL" id="JADDUC020000010">
    <property type="protein sequence ID" value="KAI1236319.1"/>
    <property type="molecule type" value="Genomic_DNA"/>
</dbReference>
<dbReference type="InterPro" id="IPR025901">
    <property type="entry name" value="Kinesin-assoc_MT-bd_dom"/>
</dbReference>
<keyword evidence="5" id="KW-0493">Microtubule</keyword>
<keyword evidence="19" id="KW-1185">Reference proteome</keyword>
<comment type="caution">
    <text evidence="17">The sequence shown here is derived from an EMBL/GenBank/DDBJ whole genome shotgun (WGS) entry which is preliminary data.</text>
</comment>
<keyword evidence="8 14" id="KW-0067">ATP-binding</keyword>
<keyword evidence="12" id="KW-0131">Cell cycle</keyword>
<dbReference type="PANTHER" id="PTHR47970">
    <property type="entry name" value="KINESIN-LIKE PROTEIN KIF11"/>
    <property type="match status" value="1"/>
</dbReference>
<dbReference type="PRINTS" id="PR00380">
    <property type="entry name" value="KINESINHEAVY"/>
</dbReference>
<feature type="domain" description="Kinesin motor" evidence="16">
    <location>
        <begin position="20"/>
        <end position="372"/>
    </location>
</feature>
<feature type="binding site" evidence="14">
    <location>
        <begin position="118"/>
        <end position="125"/>
    </location>
    <ligand>
        <name>ATP</name>
        <dbReference type="ChEBI" id="CHEBI:30616"/>
    </ligand>
</feature>
<evidence type="ECO:0000256" key="9">
    <source>
        <dbReference type="ARBA" id="ARBA00023054"/>
    </source>
</evidence>
<dbReference type="InterPro" id="IPR036961">
    <property type="entry name" value="Kinesin_motor_dom_sf"/>
</dbReference>
<dbReference type="GO" id="GO:0090307">
    <property type="term" value="P:mitotic spindle assembly"/>
    <property type="evidence" value="ECO:0007669"/>
    <property type="project" value="TreeGrafter"/>
</dbReference>
<dbReference type="GO" id="GO:0005876">
    <property type="term" value="C:spindle microtubule"/>
    <property type="evidence" value="ECO:0007669"/>
    <property type="project" value="TreeGrafter"/>
</dbReference>
<dbReference type="GO" id="GO:0005524">
    <property type="term" value="F:ATP binding"/>
    <property type="evidence" value="ECO:0007669"/>
    <property type="project" value="UniProtKB-UniRule"/>
</dbReference>
<evidence type="ECO:0000256" key="15">
    <source>
        <dbReference type="SAM" id="Coils"/>
    </source>
</evidence>
<dbReference type="FunFam" id="3.40.850.10:FF:000035">
    <property type="entry name" value="Kinesin-like protein KIF11"/>
    <property type="match status" value="1"/>
</dbReference>
<dbReference type="InterPro" id="IPR047149">
    <property type="entry name" value="KIF11-like"/>
</dbReference>
<evidence type="ECO:0000256" key="10">
    <source>
        <dbReference type="ARBA" id="ARBA00023175"/>
    </source>
</evidence>
<evidence type="ECO:0000256" key="2">
    <source>
        <dbReference type="ARBA" id="ARBA00022490"/>
    </source>
</evidence>
<comment type="subcellular location">
    <subcellularLocation>
        <location evidence="1">Cytoplasm</location>
        <location evidence="1">Cytoskeleton</location>
        <location evidence="1">Spindle pole</location>
    </subcellularLocation>
</comment>
<sequence>MGRKTWPEELPKVISVLKDGIEECVREAHPMVSDRRTAGPFNASELKASSYAVIDCDQARKEVSVRTGGVTDKSSRKTYTFDMVFGAQAKQIDVYRSVVCPILDEVIMGYNCTVFAYGQTGTGKTFTMEGERSPNEEYTWEEDPLAGIIPRTLHQIFEKLTENGTEFSVKVSLLEIYNEELFDLLNPTPDVGERLQMFDDPRNKRGVIIKGLEEVTVHNKNQVYQILERGAAKRTTAATYMNAYSSRSHSVFSITIHMKETTVDGEELVKIGKLNLVDLAGSENIGRSGAVDKRAREAGNINQSLLTLGRVITALVERAPHIPYRESKLTRILQDSLGGRTKTSIIATISPASINLEETLSTLEYAHRAKNIMNKPEVNQKLTKKALIKEYTEEIERLKRDLAAAREKNGVYISVENYEALNGKLTVQEEQITEYIDKISVMEEEVKRVTELFRVSKNELEQCKTDLQIKEKELEETQKDLQETKVQLAEEEYVVSVLENTEQKLHGTASKVVTVLVPTLLSTVEETTRDVSGLHAKLDRKKAVDQHNAVVQNTFAGQMNALFNKIQDSITENSLKQQQMLTSYTNFIGELLSTSTSTADTLASVVSASFASLKELVSTEVSHMSEKITQHENLSLDCKAELLRLIEEHQTGLGRAVNSLIPMVEFVLGLNCQFQSNMKKYSAVTDQMEDHKKEMDTFFGDLFLTLKKIQEETASGFAQLQHNCDSLKEEVEMMRLAHRKSAAELMSSLQSQLDLFAQQTEKNLTDVLTKNGSLKTTITAMQEDVHLKTTDLVSSTSSSHSKFTASLDDFSQELRSINTENKTMLEESNDHCQHLLSNLKNVSQDTNAWGECTAAQMVNFTNQQLLSFRDEKQQFQYLQKKNEENSDKAIAEIADYIGRQKAAEGKVLNSLLDHIKVDQEILVEQKQALKEEVQHGLTQVNGFLQEDLKVDVPTGTTPQRKDYFYPVTLVRTEPRELLLEQLRQKQAIFDAVVKEVEDNVGQDLLEEEGELQEPSENLACGNYLMDTNVTSTDKQNSCHKRSLKKGKENKSAAPVENKMEDMTEELNIDVFSNIHVDPCIYFFDQCRQSAFLSSFMNFRGCFTLSFPKVALKVVLSFVCNTGSELLIIVPEATPQLNRMKNRHVPPSLSVPPLPLDGPNTKVKNEQPGGKRGKETSCFLLEIRELQHLLHQRKVQILYGPSITEKFLLSVAFLLCEQPLTSEYPLLVEVRRVGTQGCWQFMLPCFESCLLGLPAKAAVKAQLMFLFPCHQFGLVSMELQAFPLVFGVLRVLNPYRVWCDRGWNSILTTFSTAVADFDGAQQSSTTQTKRKKSVLLLRLCLNTGATGATCGVRLFAKTRVAAKGPGLTPCLTNLPSSSSSPTHPPLLPHQPSLLSILTSLPSSPSCVCTYNSVHFACQSGQTEKSEGGLINQPLQRKVNKKRWHHNGQWEHLFRQKRYGDCCAEQGGPLNFHFNFLACNAGLEHTGCDALTQQRTVATNSAMSLPHTMKRGSSAVCMSQKQQKHSLCPLHITVSGNAGRTLVQAFSGQSTSLALNYIFGCTLTCEELCRLACDPYTQHFSLLFVQMTPTTCTVCGCLGVLGSRRALEWWGFTGNAGEGDPQCSAGSFSRHFLHVSAPAELGAEVWAVDLPLNYYAAAELHKYKLSLFEDVALSCNSFIKSNHDGEEEEV</sequence>
<dbReference type="GO" id="GO:0008017">
    <property type="term" value="F:microtubule binding"/>
    <property type="evidence" value="ECO:0007669"/>
    <property type="project" value="InterPro"/>
</dbReference>
<dbReference type="Pfam" id="PF00225">
    <property type="entry name" value="Kinesin"/>
    <property type="match status" value="1"/>
</dbReference>
<evidence type="ECO:0000256" key="8">
    <source>
        <dbReference type="ARBA" id="ARBA00022840"/>
    </source>
</evidence>
<dbReference type="InterPro" id="IPR047241">
    <property type="entry name" value="KIF11-like_kin_motor_dom"/>
</dbReference>
<evidence type="ECO:0000256" key="14">
    <source>
        <dbReference type="PROSITE-ProRule" id="PRU00283"/>
    </source>
</evidence>
<accession>A0A835TYS6</accession>
<evidence type="ECO:0000256" key="5">
    <source>
        <dbReference type="ARBA" id="ARBA00022701"/>
    </source>
</evidence>
<gene>
    <name evidence="18" type="ORF">IHE44_0001604</name>
    <name evidence="17" type="ORF">IHE44_011375</name>
</gene>
<dbReference type="SMART" id="SM00129">
    <property type="entry name" value="KISc"/>
    <property type="match status" value="1"/>
</dbReference>
<evidence type="ECO:0000256" key="3">
    <source>
        <dbReference type="ARBA" id="ARBA00022553"/>
    </source>
</evidence>
<evidence type="ECO:0000256" key="7">
    <source>
        <dbReference type="ARBA" id="ARBA00022776"/>
    </source>
</evidence>
<dbReference type="GO" id="GO:0000922">
    <property type="term" value="C:spindle pole"/>
    <property type="evidence" value="ECO:0007669"/>
    <property type="project" value="UniProtKB-SubCell"/>
</dbReference>
<keyword evidence="6 14" id="KW-0547">Nucleotide-binding</keyword>
<keyword evidence="4" id="KW-0132">Cell division</keyword>
<evidence type="ECO:0000313" key="18">
    <source>
        <dbReference type="EMBL" id="KAI1236319.1"/>
    </source>
</evidence>
<dbReference type="Pfam" id="PF13931">
    <property type="entry name" value="Microtub_bind"/>
    <property type="match status" value="1"/>
</dbReference>
<dbReference type="GO" id="GO:0051301">
    <property type="term" value="P:cell division"/>
    <property type="evidence" value="ECO:0007669"/>
    <property type="project" value="UniProtKB-KW"/>
</dbReference>
<reference evidence="18" key="3">
    <citation type="submission" date="2022-01" db="EMBL/GenBank/DDBJ databases">
        <authorList>
            <person name="Rubenstein D.R."/>
        </authorList>
    </citation>
    <scope>NUCLEOTIDE SEQUENCE</scope>
    <source>
        <strain evidence="18">SS15</strain>
        <tissue evidence="18">Liver</tissue>
    </source>
</reference>
<keyword evidence="7" id="KW-0498">Mitosis</keyword>